<evidence type="ECO:0000256" key="1">
    <source>
        <dbReference type="SAM" id="MobiDB-lite"/>
    </source>
</evidence>
<feature type="compositionally biased region" description="Low complexity" evidence="1">
    <location>
        <begin position="232"/>
        <end position="248"/>
    </location>
</feature>
<reference evidence="2" key="1">
    <citation type="submission" date="2016-07" db="EMBL/GenBank/DDBJ databases">
        <authorList>
            <person name="Bretaudeau A."/>
        </authorList>
    </citation>
    <scope>NUCLEOTIDE SEQUENCE</scope>
    <source>
        <strain evidence="2">Rice</strain>
        <tissue evidence="2">Whole body</tissue>
    </source>
</reference>
<protein>
    <submittedName>
        <fullName evidence="2">SFRICE_003911</fullName>
    </submittedName>
</protein>
<sequence>MGPSRADARARAADNVTGYRGSGSKQKKERGGFLVWRGECRFACRPEMFEDGGVGGRSGITGLSRRRSHPHADCVCDPCPCIVVGEVAKSCRPIIQIYNTSVDRATQYCDNFASALQQAGDNLARLLECNPSRGRQVQLVTTGTLFDSDAGFTIVAKPQAAKPQVAKPKVVKTDVVKPEVVNPEVESRSEIPLAGTVSDASRYGAELVSTISEIALKISTSLDTDTAKVPVSQSELKSAASSSSGRQSPFLGDKDKPSTSPKTFLASIEELPRREQKHERDRIAKELKKEKERKEEELKFKSVGTETTPPGPSTSSPLSDSITSLMNCSKCVTEGKTCVGECPSAKHHACPVECITKLMLFIAIVIIVLYIPLGKFHLKCDPECCNRALPPPPPKEMHSSTMCCLCDVYKRLVQVGQVSMEVVELFLCTSIKVMYEVKLKFYEVLDALDRRDLCRSVCCKIEQAIDPKMPPCAPIPKEKVTCKCDKQDKVKCGCKHEKNKKVVYAKDIGKEEVDKVIEDEITQKLSDDLLQSLERKFQVDLQKAVDMVLMKIKLLLKNGTLHIQDRLTELQDMLDVIKGHGEKELEVCLQKKQNETSVLAEKALHQMVVCGYALIGHDPAQAVHSVLALKNMIRTGIKPIYDKKHEVYGLLKVCGHDHDTLKKVIKCVISKSPVIKSAMMDVTGKLIDGVVSLTKLMAHGAMHEACLIEVIRNIEDEAFTLVESVRVCVYTNNTFMQEVKDYIKDNNATVLDIERKDKSKKKEKDETDEKDIDLDKDKETKTVDKEGTEKPTKEEDVKHMKELIRRMLADNKANDIDSSFKTKLAKLQQDLAAVDANELVKKDKSD</sequence>
<feature type="compositionally biased region" description="Low complexity" evidence="1">
    <location>
        <begin position="305"/>
        <end position="320"/>
    </location>
</feature>
<evidence type="ECO:0000313" key="2">
    <source>
        <dbReference type="EMBL" id="SOQ37669.1"/>
    </source>
</evidence>
<organism evidence="2">
    <name type="scientific">Spodoptera frugiperda</name>
    <name type="common">Fall armyworm</name>
    <dbReference type="NCBI Taxonomy" id="7108"/>
    <lineage>
        <taxon>Eukaryota</taxon>
        <taxon>Metazoa</taxon>
        <taxon>Ecdysozoa</taxon>
        <taxon>Arthropoda</taxon>
        <taxon>Hexapoda</taxon>
        <taxon>Insecta</taxon>
        <taxon>Pterygota</taxon>
        <taxon>Neoptera</taxon>
        <taxon>Endopterygota</taxon>
        <taxon>Lepidoptera</taxon>
        <taxon>Glossata</taxon>
        <taxon>Ditrysia</taxon>
        <taxon>Noctuoidea</taxon>
        <taxon>Noctuidae</taxon>
        <taxon>Amphipyrinae</taxon>
        <taxon>Spodoptera</taxon>
    </lineage>
</organism>
<accession>A0A2H1VA09</accession>
<proteinExistence type="predicted"/>
<dbReference type="AlphaFoldDB" id="A0A2H1VA09"/>
<name>A0A2H1VA09_SPOFR</name>
<gene>
    <name evidence="2" type="ORF">SFRICE_003911</name>
</gene>
<dbReference type="EMBL" id="ODYU01001451">
    <property type="protein sequence ID" value="SOQ37669.1"/>
    <property type="molecule type" value="Genomic_DNA"/>
</dbReference>
<feature type="compositionally biased region" description="Basic and acidic residues" evidence="1">
    <location>
        <begin position="270"/>
        <end position="300"/>
    </location>
</feature>
<feature type="compositionally biased region" description="Basic and acidic residues" evidence="1">
    <location>
        <begin position="1"/>
        <end position="12"/>
    </location>
</feature>
<feature type="region of interest" description="Disordered" evidence="1">
    <location>
        <begin position="756"/>
        <end position="798"/>
    </location>
</feature>
<feature type="region of interest" description="Disordered" evidence="1">
    <location>
        <begin position="224"/>
        <end position="320"/>
    </location>
</feature>
<dbReference type="OrthoDB" id="7428194at2759"/>
<feature type="region of interest" description="Disordered" evidence="1">
    <location>
        <begin position="1"/>
        <end position="26"/>
    </location>
</feature>